<proteinExistence type="predicted"/>
<protein>
    <submittedName>
        <fullName evidence="2">Uncharacterized protein</fullName>
    </submittedName>
</protein>
<dbReference type="OrthoDB" id="414149at2759"/>
<evidence type="ECO:0000256" key="1">
    <source>
        <dbReference type="SAM" id="Phobius"/>
    </source>
</evidence>
<comment type="caution">
    <text evidence="2">The sequence shown here is derived from an EMBL/GenBank/DDBJ whole genome shotgun (WGS) entry which is preliminary data.</text>
</comment>
<sequence length="240" mass="26396">MAVHRRKLEKVEKYEWQEGKKIYETREVTAEDGRIQKKEVDTGRREPGHWIPEVVFREVENKTLLAPSGVCFRQLGASSSRFEALSPTSQICLNLGQFNVNQLLQCQAETRTFLPQDAPGVNVNVNVGSAERPPRPASRVLGFETRERILPMGQEVHALGDVAWRYRASIQGMQGGGGSLAVLQPAQVGPFTFAFGSRDDWLSKQQNSISAARESVMLCSGLGLCSVVVGGVVLLGSRSQ</sequence>
<organism evidence="2 3">
    <name type="scientific">Symbiodinium natans</name>
    <dbReference type="NCBI Taxonomy" id="878477"/>
    <lineage>
        <taxon>Eukaryota</taxon>
        <taxon>Sar</taxon>
        <taxon>Alveolata</taxon>
        <taxon>Dinophyceae</taxon>
        <taxon>Suessiales</taxon>
        <taxon>Symbiodiniaceae</taxon>
        <taxon>Symbiodinium</taxon>
    </lineage>
</organism>
<dbReference type="Proteomes" id="UP000604046">
    <property type="component" value="Unassembled WGS sequence"/>
</dbReference>
<keyword evidence="3" id="KW-1185">Reference proteome</keyword>
<accession>A0A812MSP8</accession>
<dbReference type="AlphaFoldDB" id="A0A812MSP8"/>
<dbReference type="EMBL" id="CAJNDS010001824">
    <property type="protein sequence ID" value="CAE7282552.1"/>
    <property type="molecule type" value="Genomic_DNA"/>
</dbReference>
<keyword evidence="1" id="KW-0472">Membrane</keyword>
<name>A0A812MSP8_9DINO</name>
<keyword evidence="1" id="KW-1133">Transmembrane helix</keyword>
<feature type="transmembrane region" description="Helical" evidence="1">
    <location>
        <begin position="215"/>
        <end position="236"/>
    </location>
</feature>
<keyword evidence="1" id="KW-0812">Transmembrane</keyword>
<evidence type="ECO:0000313" key="3">
    <source>
        <dbReference type="Proteomes" id="UP000604046"/>
    </source>
</evidence>
<reference evidence="2" key="1">
    <citation type="submission" date="2021-02" db="EMBL/GenBank/DDBJ databases">
        <authorList>
            <person name="Dougan E. K."/>
            <person name="Rhodes N."/>
            <person name="Thang M."/>
            <person name="Chan C."/>
        </authorList>
    </citation>
    <scope>NUCLEOTIDE SEQUENCE</scope>
</reference>
<gene>
    <name evidence="2" type="ORF">SNAT2548_LOCUS14978</name>
</gene>
<evidence type="ECO:0000313" key="2">
    <source>
        <dbReference type="EMBL" id="CAE7282552.1"/>
    </source>
</evidence>